<comment type="caution">
    <text evidence="3">The sequence shown here is derived from an EMBL/GenBank/DDBJ whole genome shotgun (WGS) entry which is preliminary data.</text>
</comment>
<feature type="domain" description="Arrestin C-terminal-like" evidence="2">
    <location>
        <begin position="172"/>
        <end position="310"/>
    </location>
</feature>
<name>A0ABR2WT63_9FUNG</name>
<reference evidence="3 4" key="1">
    <citation type="submission" date="2023-04" db="EMBL/GenBank/DDBJ databases">
        <title>Genome of Basidiobolus ranarum AG-B5.</title>
        <authorList>
            <person name="Stajich J.E."/>
            <person name="Carter-House D."/>
            <person name="Gryganskyi A."/>
        </authorList>
    </citation>
    <scope>NUCLEOTIDE SEQUENCE [LARGE SCALE GENOMIC DNA]</scope>
    <source>
        <strain evidence="3 4">AG-B5</strain>
    </source>
</reference>
<accession>A0ABR2WT63</accession>
<dbReference type="PANTHER" id="PTHR11188">
    <property type="entry name" value="ARRESTIN DOMAIN CONTAINING PROTEIN"/>
    <property type="match status" value="1"/>
</dbReference>
<sequence>MFKRTKYLPFLSKDAHLEVEFENDILTLQGTPQESVGCVLRGAVVLTVNNPLKVKSIWAKLIGRVTLNESDNISCRQHIIVLKQLHFLKPEEGIHTLMNHQYRYPFELALDGSTPESTNLPFGRIEYQMIAVVERPGIRFDLKTRRTLEVLRNYSPHHHDALMYPSETEGTWEGRFQYRISVSEPTLVINQNNPISLDLNSLTNDLDIQKIEFRLTETTHYSGPGGSWDFRTQEHSLKSTKFGDFRSAVAGQEGAHKFQPELILPSGVYPTLNTEYIQVKHDLCILFTMRDKLHGTKLILQKDLPVIVRSSEQISLDISPPRYQPICSYVSLPPPSYTPTPIST</sequence>
<dbReference type="SUPFAM" id="SSF81296">
    <property type="entry name" value="E set domains"/>
    <property type="match status" value="1"/>
</dbReference>
<dbReference type="Pfam" id="PF02752">
    <property type="entry name" value="Arrestin_C"/>
    <property type="match status" value="1"/>
</dbReference>
<gene>
    <name evidence="3" type="ORF">K7432_007607</name>
</gene>
<dbReference type="InterPro" id="IPR014752">
    <property type="entry name" value="Arrestin-like_C"/>
</dbReference>
<dbReference type="EMBL" id="JASJQH010000383">
    <property type="protein sequence ID" value="KAK9764692.1"/>
    <property type="molecule type" value="Genomic_DNA"/>
</dbReference>
<organism evidence="3 4">
    <name type="scientific">Basidiobolus ranarum</name>
    <dbReference type="NCBI Taxonomy" id="34480"/>
    <lineage>
        <taxon>Eukaryota</taxon>
        <taxon>Fungi</taxon>
        <taxon>Fungi incertae sedis</taxon>
        <taxon>Zoopagomycota</taxon>
        <taxon>Entomophthoromycotina</taxon>
        <taxon>Basidiobolomycetes</taxon>
        <taxon>Basidiobolales</taxon>
        <taxon>Basidiobolaceae</taxon>
        <taxon>Basidiobolus</taxon>
    </lineage>
</organism>
<evidence type="ECO:0000259" key="2">
    <source>
        <dbReference type="Pfam" id="PF02752"/>
    </source>
</evidence>
<protein>
    <recommendedName>
        <fullName evidence="5">Arrestin-like N-terminal domain-containing protein</fullName>
    </recommendedName>
</protein>
<dbReference type="Pfam" id="PF00339">
    <property type="entry name" value="Arrestin_N"/>
    <property type="match status" value="1"/>
</dbReference>
<keyword evidence="4" id="KW-1185">Reference proteome</keyword>
<dbReference type="InterPro" id="IPR011021">
    <property type="entry name" value="Arrestin-like_N"/>
</dbReference>
<feature type="domain" description="Arrestin-like N-terminal" evidence="1">
    <location>
        <begin position="40"/>
        <end position="154"/>
    </location>
</feature>
<evidence type="ECO:0008006" key="5">
    <source>
        <dbReference type="Google" id="ProtNLM"/>
    </source>
</evidence>
<evidence type="ECO:0000313" key="4">
    <source>
        <dbReference type="Proteomes" id="UP001479436"/>
    </source>
</evidence>
<evidence type="ECO:0000259" key="1">
    <source>
        <dbReference type="Pfam" id="PF00339"/>
    </source>
</evidence>
<evidence type="ECO:0000313" key="3">
    <source>
        <dbReference type="EMBL" id="KAK9764692.1"/>
    </source>
</evidence>
<dbReference type="InterPro" id="IPR014756">
    <property type="entry name" value="Ig_E-set"/>
</dbReference>
<proteinExistence type="predicted"/>
<dbReference type="Gene3D" id="2.60.40.640">
    <property type="match status" value="1"/>
</dbReference>
<dbReference type="PANTHER" id="PTHR11188:SF17">
    <property type="entry name" value="FI21816P1"/>
    <property type="match status" value="1"/>
</dbReference>
<dbReference type="Proteomes" id="UP001479436">
    <property type="component" value="Unassembled WGS sequence"/>
</dbReference>
<dbReference type="InterPro" id="IPR050357">
    <property type="entry name" value="Arrestin_domain-protein"/>
</dbReference>
<dbReference type="InterPro" id="IPR011022">
    <property type="entry name" value="Arrestin_C-like"/>
</dbReference>